<keyword evidence="1" id="KW-0812">Transmembrane</keyword>
<dbReference type="Proteomes" id="UP000621455">
    <property type="component" value="Unassembled WGS sequence"/>
</dbReference>
<keyword evidence="1" id="KW-0472">Membrane</keyword>
<feature type="transmembrane region" description="Helical" evidence="1">
    <location>
        <begin position="13"/>
        <end position="37"/>
    </location>
</feature>
<keyword evidence="4" id="KW-1185">Reference proteome</keyword>
<evidence type="ECO:0000259" key="2">
    <source>
        <dbReference type="Pfam" id="PF12158"/>
    </source>
</evidence>
<dbReference type="InterPro" id="IPR021994">
    <property type="entry name" value="DUF3592"/>
</dbReference>
<keyword evidence="1" id="KW-1133">Transmembrane helix</keyword>
<evidence type="ECO:0000313" key="3">
    <source>
        <dbReference type="EMBL" id="NHZ78657.1"/>
    </source>
</evidence>
<gene>
    <name evidence="3" type="ORF">F2P44_05070</name>
</gene>
<comment type="caution">
    <text evidence="3">The sequence shown here is derived from an EMBL/GenBank/DDBJ whole genome shotgun (WGS) entry which is preliminary data.</text>
</comment>
<dbReference type="Pfam" id="PF12158">
    <property type="entry name" value="DUF3592"/>
    <property type="match status" value="1"/>
</dbReference>
<proteinExistence type="predicted"/>
<accession>A0ABX0N0U0</accession>
<reference evidence="3 4" key="1">
    <citation type="submission" date="2019-10" db="EMBL/GenBank/DDBJ databases">
        <title>Taxonomy of Antarctic Massilia spp.: description of Massilia rubra sp. nov., Massilia aquatica sp. nov., Massilia mucilaginosa sp. nov., Massilia frigida sp. nov. isolated from streams, lakes and regoliths.</title>
        <authorList>
            <person name="Holochova P."/>
            <person name="Sedlacek I."/>
            <person name="Kralova S."/>
            <person name="Maslanova I."/>
            <person name="Busse H.-J."/>
            <person name="Stankova E."/>
            <person name="Vrbovska V."/>
            <person name="Kovarovic V."/>
            <person name="Bartak M."/>
            <person name="Svec P."/>
            <person name="Pantucek R."/>
        </authorList>
    </citation>
    <scope>NUCLEOTIDE SEQUENCE [LARGE SCALE GENOMIC DNA]</scope>
    <source>
        <strain evidence="3 4">CCM 8695</strain>
    </source>
</reference>
<dbReference type="EMBL" id="WHJG01000003">
    <property type="protein sequence ID" value="NHZ78657.1"/>
    <property type="molecule type" value="Genomic_DNA"/>
</dbReference>
<evidence type="ECO:0000313" key="4">
    <source>
        <dbReference type="Proteomes" id="UP000621455"/>
    </source>
</evidence>
<protein>
    <submittedName>
        <fullName evidence="3">DUF3592 domain-containing protein</fullName>
    </submittedName>
</protein>
<evidence type="ECO:0000256" key="1">
    <source>
        <dbReference type="SAM" id="Phobius"/>
    </source>
</evidence>
<feature type="domain" description="DUF3592" evidence="2">
    <location>
        <begin position="51"/>
        <end position="134"/>
    </location>
</feature>
<name>A0ABX0N0U0_9BURK</name>
<sequence length="191" mass="20647">MHIIKRTSMWREVVYGIVLLGMLATLGLSVRGAGLLLSAWRSTRWPTAIARITRAGILERHDEDGPRGYCPQVEYTFSVDATQYGCTRIAFGIENLYGSPAFAHAYDAMLRVGMNVPVHYHPAKPGYSVLRPGIVRNSFLPLLRGIACFALLALVLTVLPPAMGVPPLLVPAFQAMSNAGGSGAWLPGGSR</sequence>
<organism evidence="3 4">
    <name type="scientific">Massilia frigida</name>
    <dbReference type="NCBI Taxonomy" id="2609281"/>
    <lineage>
        <taxon>Bacteria</taxon>
        <taxon>Pseudomonadati</taxon>
        <taxon>Pseudomonadota</taxon>
        <taxon>Betaproteobacteria</taxon>
        <taxon>Burkholderiales</taxon>
        <taxon>Oxalobacteraceae</taxon>
        <taxon>Telluria group</taxon>
        <taxon>Massilia</taxon>
    </lineage>
</organism>